<accession>A0AAV9N8W6</accession>
<dbReference type="Proteomes" id="UP001358417">
    <property type="component" value="Unassembled WGS sequence"/>
</dbReference>
<dbReference type="RefSeq" id="XP_064705999.1">
    <property type="nucleotide sequence ID" value="XM_064846389.1"/>
</dbReference>
<dbReference type="EMBL" id="JAVRRD010000014">
    <property type="protein sequence ID" value="KAK5051985.1"/>
    <property type="molecule type" value="Genomic_DNA"/>
</dbReference>
<keyword evidence="4" id="KW-1185">Reference proteome</keyword>
<dbReference type="PANTHER" id="PTHR47785">
    <property type="entry name" value="ZN(II)2CYS6 TRANSCRIPTION FACTOR (EUROFUNG)-RELATED-RELATED"/>
    <property type="match status" value="1"/>
</dbReference>
<dbReference type="Pfam" id="PF04082">
    <property type="entry name" value="Fungal_trans"/>
    <property type="match status" value="1"/>
</dbReference>
<gene>
    <name evidence="3" type="ORF">LTR84_002789</name>
</gene>
<proteinExistence type="predicted"/>
<feature type="domain" description="Xylanolytic transcriptional activator regulatory" evidence="2">
    <location>
        <begin position="45"/>
        <end position="296"/>
    </location>
</feature>
<dbReference type="PANTHER" id="PTHR47785:SF3">
    <property type="entry name" value="ZN(2)-C6 FUNGAL-TYPE DOMAIN-CONTAINING PROTEIN"/>
    <property type="match status" value="1"/>
</dbReference>
<evidence type="ECO:0000313" key="3">
    <source>
        <dbReference type="EMBL" id="KAK5051985.1"/>
    </source>
</evidence>
<name>A0AAV9N8W6_9EURO</name>
<dbReference type="GO" id="GO:0003677">
    <property type="term" value="F:DNA binding"/>
    <property type="evidence" value="ECO:0007669"/>
    <property type="project" value="InterPro"/>
</dbReference>
<dbReference type="InterPro" id="IPR007219">
    <property type="entry name" value="XnlR_reg_dom"/>
</dbReference>
<evidence type="ECO:0000259" key="2">
    <source>
        <dbReference type="Pfam" id="PF04082"/>
    </source>
</evidence>
<dbReference type="InterPro" id="IPR053181">
    <property type="entry name" value="EcdB-like_regulator"/>
</dbReference>
<dbReference type="GeneID" id="89970988"/>
<dbReference type="AlphaFoldDB" id="A0AAV9N8W6"/>
<comment type="caution">
    <text evidence="3">The sequence shown here is derived from an EMBL/GenBank/DDBJ whole genome shotgun (WGS) entry which is preliminary data.</text>
</comment>
<protein>
    <recommendedName>
        <fullName evidence="2">Xylanolytic transcriptional activator regulatory domain-containing protein</fullName>
    </recommendedName>
</protein>
<reference evidence="3 4" key="1">
    <citation type="submission" date="2023-08" db="EMBL/GenBank/DDBJ databases">
        <title>Black Yeasts Isolated from many extreme environments.</title>
        <authorList>
            <person name="Coleine C."/>
            <person name="Stajich J.E."/>
            <person name="Selbmann L."/>
        </authorList>
    </citation>
    <scope>NUCLEOTIDE SEQUENCE [LARGE SCALE GENOMIC DNA]</scope>
    <source>
        <strain evidence="3 4">CCFEE 5792</strain>
    </source>
</reference>
<dbReference type="GO" id="GO:0008270">
    <property type="term" value="F:zinc ion binding"/>
    <property type="evidence" value="ECO:0007669"/>
    <property type="project" value="InterPro"/>
</dbReference>
<evidence type="ECO:0000313" key="4">
    <source>
        <dbReference type="Proteomes" id="UP001358417"/>
    </source>
</evidence>
<keyword evidence="1" id="KW-0539">Nucleus</keyword>
<dbReference type="GO" id="GO:0006351">
    <property type="term" value="P:DNA-templated transcription"/>
    <property type="evidence" value="ECO:0007669"/>
    <property type="project" value="InterPro"/>
</dbReference>
<dbReference type="CDD" id="cd12148">
    <property type="entry name" value="fungal_TF_MHR"/>
    <property type="match status" value="1"/>
</dbReference>
<sequence>MDILGLPANFTRQLRHVERASSSPRLSSARLYMVTHQQALSALAAFSAHVHIWYPIFRPGFSEQYFRVISGPLIPSPESCLTLLVTAIGLVVHSSINNAGEAQSEHTSDPYFEAAIASLPLVLTDDSIASAQCLILLSIYYCCLCRPCHALDYCLIASIKVQNCLQNAANEDHETNERLIRAYWVVLLLESELRVQFSAPESGLWRLDDEISLPDSRTTWHFDIDTGSPGATATPSSMVSTTSASTDKVQSYFLAEIAMRRMLHRCNTAIRRTSDGKISYAPGIAVELELQLDEWHKYLPDLVRFEIEKDVAQSGSDTQLDGMDSSDSCPLSNFLRVQYHCCKISIYWPAIYQVINEGSHDNQLSDHCQRFWNSYIQLVPSIMAAFQECIVNRWTLYASIFMTTMAALKGSLSSCLQDTVDMTQLGQSFAMTRTAERRMIEISPSLTLLADTLAQKLAIESNSPSVVITSDVAEH</sequence>
<organism evidence="3 4">
    <name type="scientific">Exophiala bonariae</name>
    <dbReference type="NCBI Taxonomy" id="1690606"/>
    <lineage>
        <taxon>Eukaryota</taxon>
        <taxon>Fungi</taxon>
        <taxon>Dikarya</taxon>
        <taxon>Ascomycota</taxon>
        <taxon>Pezizomycotina</taxon>
        <taxon>Eurotiomycetes</taxon>
        <taxon>Chaetothyriomycetidae</taxon>
        <taxon>Chaetothyriales</taxon>
        <taxon>Herpotrichiellaceae</taxon>
        <taxon>Exophiala</taxon>
    </lineage>
</organism>
<evidence type="ECO:0000256" key="1">
    <source>
        <dbReference type="ARBA" id="ARBA00023242"/>
    </source>
</evidence>